<dbReference type="InterPro" id="IPR017853">
    <property type="entry name" value="GH"/>
</dbReference>
<sequence length="517" mass="58852">MNKKIILIAIISILIIATGLGVFFVFQKPTLTQTKNGKCGDGVCDAKEKSKPKLCPKDCQEIISDTQKNPETKMEPSIKTSQKGTSHFIISIAGFLGNNYESSLDYIKESGADDVRFMSRWGGMHWEKAEPQKGNFDWSFFDERYLAAKQRGLKIMVTLYPSSPQWDNPNSEYDHEYPTDIEEYLKFVRMATERYDGDGKDDAPGSPIVSDWILMEEIERGDGQKWWGGTPAQYADLFVKTYYAIKSANPDATIGTYGANNWLGIKKDWIETITKPVFNEIKKITSDKNDFAFVYSMHYYQTQDMHEYLGNINFVKNMLNDVGLKDNPIIMEDIAPFMKKTDPQKEQKLAKQIITSHIISFANNLKTVGWAQLSDGFEYGENFEAGIISTPNMSKKDMEKSFKNLGFYSYKLMTEKMEGIDWNDIKIIQESDGVYIYQFSKNGRPFWVAWNDNSESKQTTLSNITSSQVKITQAVPKYESGKDVTDYNTAFATEIKTVQNNTASVTLGDVPIFVEEK</sequence>
<evidence type="ECO:0000313" key="3">
    <source>
        <dbReference type="Proteomes" id="UP000229952"/>
    </source>
</evidence>
<protein>
    <recommendedName>
        <fullName evidence="4">Glycoside hydrolase family 42 N-terminal domain-containing protein</fullName>
    </recommendedName>
</protein>
<evidence type="ECO:0000256" key="1">
    <source>
        <dbReference type="SAM" id="Phobius"/>
    </source>
</evidence>
<evidence type="ECO:0000313" key="2">
    <source>
        <dbReference type="EMBL" id="PIP24256.1"/>
    </source>
</evidence>
<proteinExistence type="predicted"/>
<gene>
    <name evidence="2" type="ORF">COX35_01705</name>
</gene>
<dbReference type="PANTHER" id="PTHR12631:SF10">
    <property type="entry name" value="BETA-XYLOSIDASE-LIKE PROTEIN-RELATED"/>
    <property type="match status" value="1"/>
</dbReference>
<dbReference type="PANTHER" id="PTHR12631">
    <property type="entry name" value="ALPHA-L-IDURONIDASE"/>
    <property type="match status" value="1"/>
</dbReference>
<comment type="caution">
    <text evidence="2">The sequence shown here is derived from an EMBL/GenBank/DDBJ whole genome shotgun (WGS) entry which is preliminary data.</text>
</comment>
<evidence type="ECO:0008006" key="4">
    <source>
        <dbReference type="Google" id="ProtNLM"/>
    </source>
</evidence>
<dbReference type="Proteomes" id="UP000229952">
    <property type="component" value="Unassembled WGS sequence"/>
</dbReference>
<dbReference type="GO" id="GO:0004553">
    <property type="term" value="F:hydrolase activity, hydrolyzing O-glycosyl compounds"/>
    <property type="evidence" value="ECO:0007669"/>
    <property type="project" value="TreeGrafter"/>
</dbReference>
<dbReference type="AlphaFoldDB" id="A0A2G9YYD6"/>
<feature type="transmembrane region" description="Helical" evidence="1">
    <location>
        <begin position="5"/>
        <end position="26"/>
    </location>
</feature>
<keyword evidence="1" id="KW-0812">Transmembrane</keyword>
<keyword evidence="1" id="KW-0472">Membrane</keyword>
<accession>A0A2G9YYD6</accession>
<name>A0A2G9YYD6_9BACT</name>
<dbReference type="EMBL" id="PCRQ01000045">
    <property type="protein sequence ID" value="PIP24256.1"/>
    <property type="molecule type" value="Genomic_DNA"/>
</dbReference>
<organism evidence="2 3">
    <name type="scientific">Candidatus Nealsonbacteria bacterium CG23_combo_of_CG06-09_8_20_14_all_37_18</name>
    <dbReference type="NCBI Taxonomy" id="1974720"/>
    <lineage>
        <taxon>Bacteria</taxon>
        <taxon>Candidatus Nealsoniibacteriota</taxon>
    </lineage>
</organism>
<keyword evidence="1" id="KW-1133">Transmembrane helix</keyword>
<dbReference type="InterPro" id="IPR051923">
    <property type="entry name" value="Glycosyl_Hydrolase_39"/>
</dbReference>
<reference evidence="2 3" key="1">
    <citation type="submission" date="2017-09" db="EMBL/GenBank/DDBJ databases">
        <title>Depth-based differentiation of microbial function through sediment-hosted aquifers and enrichment of novel symbionts in the deep terrestrial subsurface.</title>
        <authorList>
            <person name="Probst A.J."/>
            <person name="Ladd B."/>
            <person name="Jarett J.K."/>
            <person name="Geller-Mcgrath D.E."/>
            <person name="Sieber C.M."/>
            <person name="Emerson J.B."/>
            <person name="Anantharaman K."/>
            <person name="Thomas B.C."/>
            <person name="Malmstrom R."/>
            <person name="Stieglmeier M."/>
            <person name="Klingl A."/>
            <person name="Woyke T."/>
            <person name="Ryan C.M."/>
            <person name="Banfield J.F."/>
        </authorList>
    </citation>
    <scope>NUCLEOTIDE SEQUENCE [LARGE SCALE GENOMIC DNA]</scope>
    <source>
        <strain evidence="2">CG23_combo_of_CG06-09_8_20_14_all_37_18</strain>
    </source>
</reference>
<dbReference type="SUPFAM" id="SSF51445">
    <property type="entry name" value="(Trans)glycosidases"/>
    <property type="match status" value="1"/>
</dbReference>
<dbReference type="Gene3D" id="3.20.20.80">
    <property type="entry name" value="Glycosidases"/>
    <property type="match status" value="1"/>
</dbReference>